<keyword evidence="1" id="KW-1133">Transmembrane helix</keyword>
<gene>
    <name evidence="2" type="ORF">MPUL_41360</name>
</gene>
<organism evidence="2 3">
    <name type="scientific">Mycolicibacterium pulveris</name>
    <name type="common">Mycobacterium pulveris</name>
    <dbReference type="NCBI Taxonomy" id="36813"/>
    <lineage>
        <taxon>Bacteria</taxon>
        <taxon>Bacillati</taxon>
        <taxon>Actinomycetota</taxon>
        <taxon>Actinomycetes</taxon>
        <taxon>Mycobacteriales</taxon>
        <taxon>Mycobacteriaceae</taxon>
        <taxon>Mycolicibacterium</taxon>
    </lineage>
</organism>
<name>A0A7I7UNJ9_MYCPV</name>
<sequence length="76" mass="7682">MGPPGEMKLPGGPMIVMVSISCSTVNTAAAIPNHRGSRSSLAANRIGAATMMLAMVSIGADIARMSPMVRAVADPS</sequence>
<keyword evidence="1" id="KW-0812">Transmembrane</keyword>
<evidence type="ECO:0000313" key="3">
    <source>
        <dbReference type="Proteomes" id="UP000467252"/>
    </source>
</evidence>
<feature type="transmembrane region" description="Helical" evidence="1">
    <location>
        <begin position="43"/>
        <end position="60"/>
    </location>
</feature>
<evidence type="ECO:0000256" key="1">
    <source>
        <dbReference type="SAM" id="Phobius"/>
    </source>
</evidence>
<reference evidence="2 3" key="1">
    <citation type="journal article" date="2019" name="Emerg. Microbes Infect.">
        <title>Comprehensive subspecies identification of 175 nontuberculous mycobacteria species based on 7547 genomic profiles.</title>
        <authorList>
            <person name="Matsumoto Y."/>
            <person name="Kinjo T."/>
            <person name="Motooka D."/>
            <person name="Nabeya D."/>
            <person name="Jung N."/>
            <person name="Uechi K."/>
            <person name="Horii T."/>
            <person name="Iida T."/>
            <person name="Fujita J."/>
            <person name="Nakamura S."/>
        </authorList>
    </citation>
    <scope>NUCLEOTIDE SEQUENCE [LARGE SCALE GENOMIC DNA]</scope>
    <source>
        <strain evidence="2 3">JCM 6370</strain>
    </source>
</reference>
<evidence type="ECO:0000313" key="2">
    <source>
        <dbReference type="EMBL" id="BBY82978.1"/>
    </source>
</evidence>
<keyword evidence="3" id="KW-1185">Reference proteome</keyword>
<dbReference type="Proteomes" id="UP000467252">
    <property type="component" value="Chromosome"/>
</dbReference>
<proteinExistence type="predicted"/>
<protein>
    <submittedName>
        <fullName evidence="2">Uncharacterized protein</fullName>
    </submittedName>
</protein>
<dbReference type="EMBL" id="AP022599">
    <property type="protein sequence ID" value="BBY82978.1"/>
    <property type="molecule type" value="Genomic_DNA"/>
</dbReference>
<keyword evidence="1" id="KW-0472">Membrane</keyword>
<accession>A0A7I7UNJ9</accession>
<feature type="transmembrane region" description="Helical" evidence="1">
    <location>
        <begin position="12"/>
        <end position="31"/>
    </location>
</feature>
<dbReference type="AlphaFoldDB" id="A0A7I7UNJ9"/>